<dbReference type="SUPFAM" id="SSF54862">
    <property type="entry name" value="4Fe-4S ferredoxins"/>
    <property type="match status" value="1"/>
</dbReference>
<dbReference type="GO" id="GO:0046872">
    <property type="term" value="F:metal ion binding"/>
    <property type="evidence" value="ECO:0007669"/>
    <property type="project" value="UniProtKB-KW"/>
</dbReference>
<evidence type="ECO:0000313" key="6">
    <source>
        <dbReference type="EMBL" id="ACF43600.1"/>
    </source>
</evidence>
<dbReference type="InterPro" id="IPR050954">
    <property type="entry name" value="ET_IronSulfur_Cluster-Binding"/>
</dbReference>
<dbReference type="HOGENOM" id="CLU_043374_1_0_10"/>
<proteinExistence type="predicted"/>
<feature type="domain" description="4Fe-4S ferredoxin-type" evidence="5">
    <location>
        <begin position="51"/>
        <end position="82"/>
    </location>
</feature>
<dbReference type="InterPro" id="IPR017896">
    <property type="entry name" value="4Fe4S_Fe-S-bd"/>
</dbReference>
<sequence length="199" mass="22060">MARYGMVIDMRTCVGCQACMVACATENQTPFWSDKFRTHVEDKEKGVYPDVQRILLPRLCMHCENTPCLSACPTGATSITKDGIVLVNYDRCIGCYACCIACPYDARYAYESEDVDTEKELYGDLSTHGVPHVDKCTFCEHRIEQHREPACVTTCPTHTRIFGDLDERSSAVHKLAASGKATALNQGLGTSPKVFYIPS</sequence>
<dbReference type="OrthoDB" id="9779457at2"/>
<organism evidence="6 7">
    <name type="scientific">Pelodictyon phaeoclathratiforme (strain DSM 5477 / BU-1)</name>
    <dbReference type="NCBI Taxonomy" id="324925"/>
    <lineage>
        <taxon>Bacteria</taxon>
        <taxon>Pseudomonadati</taxon>
        <taxon>Chlorobiota</taxon>
        <taxon>Chlorobiia</taxon>
        <taxon>Chlorobiales</taxon>
        <taxon>Chlorobiaceae</taxon>
        <taxon>Chlorobium/Pelodictyon group</taxon>
        <taxon>Pelodictyon</taxon>
    </lineage>
</organism>
<feature type="domain" description="4Fe-4S ferredoxin-type" evidence="5">
    <location>
        <begin position="83"/>
        <end position="113"/>
    </location>
</feature>
<dbReference type="PANTHER" id="PTHR43177:SF3">
    <property type="entry name" value="PROTEIN NRFC HOMOLOG"/>
    <property type="match status" value="1"/>
</dbReference>
<gene>
    <name evidence="6" type="ordered locus">Ppha_1336</name>
</gene>
<dbReference type="KEGG" id="pph:Ppha_1336"/>
<dbReference type="AlphaFoldDB" id="B4SHD3"/>
<feature type="domain" description="4Fe-4S ferredoxin-type" evidence="5">
    <location>
        <begin position="4"/>
        <end position="35"/>
    </location>
</feature>
<keyword evidence="3" id="KW-0408">Iron</keyword>
<keyword evidence="1" id="KW-0004">4Fe-4S</keyword>
<evidence type="ECO:0000256" key="2">
    <source>
        <dbReference type="ARBA" id="ARBA00022723"/>
    </source>
</evidence>
<dbReference type="RefSeq" id="WP_012508091.1">
    <property type="nucleotide sequence ID" value="NC_011060.1"/>
</dbReference>
<evidence type="ECO:0000256" key="4">
    <source>
        <dbReference type="ARBA" id="ARBA00023014"/>
    </source>
</evidence>
<dbReference type="PROSITE" id="PS51379">
    <property type="entry name" value="4FE4S_FER_2"/>
    <property type="match status" value="3"/>
</dbReference>
<dbReference type="EMBL" id="CP001110">
    <property type="protein sequence ID" value="ACF43600.1"/>
    <property type="molecule type" value="Genomic_DNA"/>
</dbReference>
<dbReference type="PANTHER" id="PTHR43177">
    <property type="entry name" value="PROTEIN NRFC"/>
    <property type="match status" value="1"/>
</dbReference>
<name>B4SHD3_PELPB</name>
<accession>B4SHD3</accession>
<keyword evidence="4" id="KW-0411">Iron-sulfur</keyword>
<keyword evidence="2" id="KW-0479">Metal-binding</keyword>
<protein>
    <submittedName>
        <fullName evidence="6">4Fe-4S ferredoxin iron-sulfur binding domain protein</fullName>
    </submittedName>
</protein>
<dbReference type="Gene3D" id="3.30.70.20">
    <property type="match status" value="2"/>
</dbReference>
<evidence type="ECO:0000259" key="5">
    <source>
        <dbReference type="PROSITE" id="PS51379"/>
    </source>
</evidence>
<dbReference type="CDD" id="cd10551">
    <property type="entry name" value="PsrB"/>
    <property type="match status" value="1"/>
</dbReference>
<keyword evidence="7" id="KW-1185">Reference proteome</keyword>
<dbReference type="eggNOG" id="COG0437">
    <property type="taxonomic scope" value="Bacteria"/>
</dbReference>
<reference evidence="6 7" key="1">
    <citation type="submission" date="2008-06" db="EMBL/GenBank/DDBJ databases">
        <title>Complete sequence of Pelodictyon phaeoclathratiforme BU-1.</title>
        <authorList>
            <consortium name="US DOE Joint Genome Institute"/>
            <person name="Lucas S."/>
            <person name="Copeland A."/>
            <person name="Lapidus A."/>
            <person name="Glavina del Rio T."/>
            <person name="Dalin E."/>
            <person name="Tice H."/>
            <person name="Bruce D."/>
            <person name="Goodwin L."/>
            <person name="Pitluck S."/>
            <person name="Schmutz J."/>
            <person name="Larimer F."/>
            <person name="Land M."/>
            <person name="Hauser L."/>
            <person name="Kyrpides N."/>
            <person name="Mikhailova N."/>
            <person name="Liu Z."/>
            <person name="Li T."/>
            <person name="Zhao F."/>
            <person name="Overmann J."/>
            <person name="Bryant D.A."/>
            <person name="Richardson P."/>
        </authorList>
    </citation>
    <scope>NUCLEOTIDE SEQUENCE [LARGE SCALE GENOMIC DNA]</scope>
    <source>
        <strain evidence="7">DSM 5477 / BU-1</strain>
    </source>
</reference>
<evidence type="ECO:0000256" key="3">
    <source>
        <dbReference type="ARBA" id="ARBA00023004"/>
    </source>
</evidence>
<dbReference type="Proteomes" id="UP000002724">
    <property type="component" value="Chromosome"/>
</dbReference>
<evidence type="ECO:0000256" key="1">
    <source>
        <dbReference type="ARBA" id="ARBA00022485"/>
    </source>
</evidence>
<dbReference type="GO" id="GO:0051539">
    <property type="term" value="F:4 iron, 4 sulfur cluster binding"/>
    <property type="evidence" value="ECO:0007669"/>
    <property type="project" value="UniProtKB-KW"/>
</dbReference>
<dbReference type="STRING" id="324925.Ppha_1336"/>
<dbReference type="Pfam" id="PF13247">
    <property type="entry name" value="Fer4_11"/>
    <property type="match status" value="1"/>
</dbReference>
<evidence type="ECO:0000313" key="7">
    <source>
        <dbReference type="Proteomes" id="UP000002724"/>
    </source>
</evidence>